<name>E6Q6P6_9ZZZZ</name>
<feature type="transmembrane region" description="Helical" evidence="1">
    <location>
        <begin position="423"/>
        <end position="449"/>
    </location>
</feature>
<dbReference type="InterPro" id="IPR031584">
    <property type="entry name" value="Put_ABC_export"/>
</dbReference>
<keyword evidence="1" id="KW-0472">Membrane</keyword>
<feature type="transmembrane region" description="Helical" evidence="1">
    <location>
        <begin position="66"/>
        <end position="88"/>
    </location>
</feature>
<protein>
    <submittedName>
        <fullName evidence="2">Uncharacterized protein</fullName>
    </submittedName>
</protein>
<sequence length="527" mass="56159">MSEDIAALAYLQWRISVNGMREMLRSPARLVLALVGILYYAFFIWLRLANERRGTPTTALLEPWSTLIACGILLFFMLPMWSGARGTVRLFTSFADARFLICSPLREEIVIPFLVLRSNLFSLVRLGLLALLYALIFGELGGIVPMTLALLGIGLLGSIVGTFAFRLRLWFGERVAYGVAGALACIALLPAIGIGIAALVPAAHPLAQWALSLGLGRILPALFAGNLTALSVLYGFFFCLALLLFVGARDLYPEIYAASSIGMQVVANRGRGRATAIARRADSALPKRSLSREAPLWMNGAWALLWKDWVVFARASGARWMLATGVALGIGVGIVSGILVRSQATLIAGQTLLISAIVVVFLLVTLMVNVSIDDELGKPIWWLSTSSLRARIYVWSLATGWRTMLAIAAGIAACALATGDRALAAAAVPIAAIGTAYLRSIGTALYTLFPWSAGAGSIVGWLRVLLAVLAVIPPVVFFALVVVVTREVGGALVCAALLTLGETTLFLEFAVARIAGNGVAMAREAAQ</sequence>
<evidence type="ECO:0000256" key="1">
    <source>
        <dbReference type="SAM" id="Phobius"/>
    </source>
</evidence>
<keyword evidence="1" id="KW-0812">Transmembrane</keyword>
<feature type="transmembrane region" description="Helical" evidence="1">
    <location>
        <begin position="109"/>
        <end position="136"/>
    </location>
</feature>
<reference evidence="2" key="1">
    <citation type="submission" date="2009-10" db="EMBL/GenBank/DDBJ databases">
        <title>Diversity of trophic interactions inside an arsenic-rich microbial ecosystem.</title>
        <authorList>
            <person name="Bertin P.N."/>
            <person name="Heinrich-Salmeron A."/>
            <person name="Pelletier E."/>
            <person name="Goulhen-Chollet F."/>
            <person name="Arsene-Ploetze F."/>
            <person name="Gallien S."/>
            <person name="Calteau A."/>
            <person name="Vallenet D."/>
            <person name="Casiot C."/>
            <person name="Chane-Woon-Ming B."/>
            <person name="Giloteaux L."/>
            <person name="Barakat M."/>
            <person name="Bonnefoy V."/>
            <person name="Bruneel O."/>
            <person name="Chandler M."/>
            <person name="Cleiss J."/>
            <person name="Duran R."/>
            <person name="Elbaz-Poulichet F."/>
            <person name="Fonknechten N."/>
            <person name="Lauga B."/>
            <person name="Mornico D."/>
            <person name="Ortet P."/>
            <person name="Schaeffer C."/>
            <person name="Siguier P."/>
            <person name="Alexander Thil Smith A."/>
            <person name="Van Dorsselaer A."/>
            <person name="Weissenbach J."/>
            <person name="Medigue C."/>
            <person name="Le Paslier D."/>
        </authorList>
    </citation>
    <scope>NUCLEOTIDE SEQUENCE</scope>
</reference>
<feature type="transmembrane region" description="Helical" evidence="1">
    <location>
        <begin position="320"/>
        <end position="340"/>
    </location>
</feature>
<dbReference type="EMBL" id="CABO01000043">
    <property type="protein sequence ID" value="CBI02871.1"/>
    <property type="molecule type" value="Genomic_DNA"/>
</dbReference>
<proteinExistence type="predicted"/>
<feature type="transmembrane region" description="Helical" evidence="1">
    <location>
        <begin position="392"/>
        <end position="416"/>
    </location>
</feature>
<gene>
    <name evidence="2" type="ORF">CARN4_1236</name>
</gene>
<feature type="transmembrane region" description="Helical" evidence="1">
    <location>
        <begin position="30"/>
        <end position="46"/>
    </location>
</feature>
<keyword evidence="1" id="KW-1133">Transmembrane helix</keyword>
<dbReference type="Pfam" id="PF16962">
    <property type="entry name" value="ABC_export"/>
    <property type="match status" value="1"/>
</dbReference>
<organism evidence="2">
    <name type="scientific">mine drainage metagenome</name>
    <dbReference type="NCBI Taxonomy" id="410659"/>
    <lineage>
        <taxon>unclassified sequences</taxon>
        <taxon>metagenomes</taxon>
        <taxon>ecological metagenomes</taxon>
    </lineage>
</organism>
<feature type="transmembrane region" description="Helical" evidence="1">
    <location>
        <begin position="142"/>
        <end position="165"/>
    </location>
</feature>
<feature type="transmembrane region" description="Helical" evidence="1">
    <location>
        <begin position="461"/>
        <end position="484"/>
    </location>
</feature>
<dbReference type="AlphaFoldDB" id="E6Q6P6"/>
<feature type="transmembrane region" description="Helical" evidence="1">
    <location>
        <begin position="223"/>
        <end position="246"/>
    </location>
</feature>
<evidence type="ECO:0000313" key="2">
    <source>
        <dbReference type="EMBL" id="CBI02871.1"/>
    </source>
</evidence>
<comment type="caution">
    <text evidence="2">The sequence shown here is derived from an EMBL/GenBank/DDBJ whole genome shotgun (WGS) entry which is preliminary data.</text>
</comment>
<accession>E6Q6P6</accession>
<feature type="transmembrane region" description="Helical" evidence="1">
    <location>
        <begin position="352"/>
        <end position="372"/>
    </location>
</feature>
<feature type="transmembrane region" description="Helical" evidence="1">
    <location>
        <begin position="491"/>
        <end position="515"/>
    </location>
</feature>
<feature type="transmembrane region" description="Helical" evidence="1">
    <location>
        <begin position="177"/>
        <end position="203"/>
    </location>
</feature>